<accession>A0A7J6FA09</accession>
<sequence length="158" mass="18779">MNEYFQSWQLFPLDAPLVNSYHKVHHKKLSDLPEIDCMLITQSLDDHCHLKTLNLLSAKYPNLRIRDYAKPARLFQTAEAKICKEISAKSEEKESDKEEEKEEKVVYYNRLVRGRGLELKVMEEEEKDEYFYDPYEDDLDKRTCKIAYGDGKDDYMQV</sequence>
<proteinExistence type="predicted"/>
<dbReference type="EMBL" id="JAATIP010000143">
    <property type="protein sequence ID" value="KAF4367428.1"/>
    <property type="molecule type" value="Genomic_DNA"/>
</dbReference>
<dbReference type="AlphaFoldDB" id="A0A7J6FA09"/>
<dbReference type="PANTHER" id="PTHR36142">
    <property type="entry name" value="METALLO-HYDROLASE/OXIDOREDUCTASE SUPERFAMILY PROTEIN"/>
    <property type="match status" value="1"/>
</dbReference>
<name>A0A7J6FA09_CANSA</name>
<evidence type="ECO:0000313" key="1">
    <source>
        <dbReference type="EMBL" id="KAF4367428.1"/>
    </source>
</evidence>
<reference evidence="1 2" key="1">
    <citation type="journal article" date="2020" name="bioRxiv">
        <title>Sequence and annotation of 42 cannabis genomes reveals extensive copy number variation in cannabinoid synthesis and pathogen resistance genes.</title>
        <authorList>
            <person name="Mckernan K.J."/>
            <person name="Helbert Y."/>
            <person name="Kane L.T."/>
            <person name="Ebling H."/>
            <person name="Zhang L."/>
            <person name="Liu B."/>
            <person name="Eaton Z."/>
            <person name="Mclaughlin S."/>
            <person name="Kingan S."/>
            <person name="Baybayan P."/>
            <person name="Concepcion G."/>
            <person name="Jordan M."/>
            <person name="Riva A."/>
            <person name="Barbazuk W."/>
            <person name="Harkins T."/>
        </authorList>
    </citation>
    <scope>NUCLEOTIDE SEQUENCE [LARGE SCALE GENOMIC DNA]</scope>
    <source>
        <strain evidence="2">cv. Jamaican Lion 4</strain>
        <tissue evidence="1">Leaf</tissue>
    </source>
</reference>
<dbReference type="Proteomes" id="UP000525078">
    <property type="component" value="Unassembled WGS sequence"/>
</dbReference>
<evidence type="ECO:0000313" key="2">
    <source>
        <dbReference type="Proteomes" id="UP000525078"/>
    </source>
</evidence>
<dbReference type="PANTHER" id="PTHR36142:SF2">
    <property type="entry name" value="METALLO-HYDROLASE_OXIDOREDUCTASE SUPERFAMILY PROTEIN"/>
    <property type="match status" value="1"/>
</dbReference>
<organism evidence="1 2">
    <name type="scientific">Cannabis sativa</name>
    <name type="common">Hemp</name>
    <name type="synonym">Marijuana</name>
    <dbReference type="NCBI Taxonomy" id="3483"/>
    <lineage>
        <taxon>Eukaryota</taxon>
        <taxon>Viridiplantae</taxon>
        <taxon>Streptophyta</taxon>
        <taxon>Embryophyta</taxon>
        <taxon>Tracheophyta</taxon>
        <taxon>Spermatophyta</taxon>
        <taxon>Magnoliopsida</taxon>
        <taxon>eudicotyledons</taxon>
        <taxon>Gunneridae</taxon>
        <taxon>Pentapetalae</taxon>
        <taxon>rosids</taxon>
        <taxon>fabids</taxon>
        <taxon>Rosales</taxon>
        <taxon>Cannabaceae</taxon>
        <taxon>Cannabis</taxon>
    </lineage>
</organism>
<protein>
    <submittedName>
        <fullName evidence="1">Uncharacterized protein</fullName>
    </submittedName>
</protein>
<gene>
    <name evidence="1" type="ORF">F8388_025846</name>
</gene>
<comment type="caution">
    <text evidence="1">The sequence shown here is derived from an EMBL/GenBank/DDBJ whole genome shotgun (WGS) entry which is preliminary data.</text>
</comment>